<evidence type="ECO:0000256" key="4">
    <source>
        <dbReference type="PROSITE-ProRule" id="PRU00409"/>
    </source>
</evidence>
<protein>
    <submittedName>
        <fullName evidence="6">Biotin carboxylase</fullName>
    </submittedName>
</protein>
<organism evidence="6 7">
    <name type="scientific">Nocardiopsis terrae</name>
    <dbReference type="NCBI Taxonomy" id="372655"/>
    <lineage>
        <taxon>Bacteria</taxon>
        <taxon>Bacillati</taxon>
        <taxon>Actinomycetota</taxon>
        <taxon>Actinomycetes</taxon>
        <taxon>Streptosporangiales</taxon>
        <taxon>Nocardiopsidaceae</taxon>
        <taxon>Nocardiopsis</taxon>
    </lineage>
</organism>
<evidence type="ECO:0000313" key="7">
    <source>
        <dbReference type="Proteomes" id="UP000598217"/>
    </source>
</evidence>
<evidence type="ECO:0000313" key="6">
    <source>
        <dbReference type="EMBL" id="MBE1460764.1"/>
    </source>
</evidence>
<dbReference type="Gene3D" id="3.30.1490.20">
    <property type="entry name" value="ATP-grasp fold, A domain"/>
    <property type="match status" value="1"/>
</dbReference>
<dbReference type="PANTHER" id="PTHR43585:SF2">
    <property type="entry name" value="ATP-GRASP ENZYME FSQD"/>
    <property type="match status" value="1"/>
</dbReference>
<accession>A0ABR9HP12</accession>
<keyword evidence="7" id="KW-1185">Reference proteome</keyword>
<keyword evidence="2 4" id="KW-0547">Nucleotide-binding</keyword>
<comment type="caution">
    <text evidence="6">The sequence shown here is derived from an EMBL/GenBank/DDBJ whole genome shotgun (WGS) entry which is preliminary data.</text>
</comment>
<evidence type="ECO:0000259" key="5">
    <source>
        <dbReference type="PROSITE" id="PS50975"/>
    </source>
</evidence>
<keyword evidence="3 4" id="KW-0067">ATP-binding</keyword>
<feature type="domain" description="ATP-grasp" evidence="5">
    <location>
        <begin position="110"/>
        <end position="306"/>
    </location>
</feature>
<keyword evidence="1" id="KW-0436">Ligase</keyword>
<dbReference type="RefSeq" id="WP_191267898.1">
    <property type="nucleotide sequence ID" value="NZ_BMXJ01000001.1"/>
</dbReference>
<reference evidence="6 7" key="1">
    <citation type="submission" date="2020-10" db="EMBL/GenBank/DDBJ databases">
        <title>Sequencing the genomes of 1000 actinobacteria strains.</title>
        <authorList>
            <person name="Klenk H.-P."/>
        </authorList>
    </citation>
    <scope>NUCLEOTIDE SEQUENCE [LARGE SCALE GENOMIC DNA]</scope>
    <source>
        <strain evidence="6 7">DSM 45157</strain>
    </source>
</reference>
<gene>
    <name evidence="6" type="ORF">H4W79_004978</name>
</gene>
<dbReference type="EMBL" id="JADBDY010000001">
    <property type="protein sequence ID" value="MBE1460764.1"/>
    <property type="molecule type" value="Genomic_DNA"/>
</dbReference>
<dbReference type="PROSITE" id="PS50975">
    <property type="entry name" value="ATP_GRASP"/>
    <property type="match status" value="1"/>
</dbReference>
<dbReference type="InterPro" id="IPR052032">
    <property type="entry name" value="ATP-dep_AA_Ligase"/>
</dbReference>
<proteinExistence type="predicted"/>
<dbReference type="SUPFAM" id="SSF56059">
    <property type="entry name" value="Glutathione synthetase ATP-binding domain-like"/>
    <property type="match status" value="1"/>
</dbReference>
<dbReference type="PANTHER" id="PTHR43585">
    <property type="entry name" value="FUMIPYRROLE BIOSYNTHESIS PROTEIN C"/>
    <property type="match status" value="1"/>
</dbReference>
<evidence type="ECO:0000256" key="3">
    <source>
        <dbReference type="ARBA" id="ARBA00022840"/>
    </source>
</evidence>
<dbReference type="Gene3D" id="3.40.50.20">
    <property type="match status" value="1"/>
</dbReference>
<name>A0ABR9HP12_9ACTN</name>
<dbReference type="Proteomes" id="UP000598217">
    <property type="component" value="Unassembled WGS sequence"/>
</dbReference>
<evidence type="ECO:0000256" key="1">
    <source>
        <dbReference type="ARBA" id="ARBA00022598"/>
    </source>
</evidence>
<dbReference type="InterPro" id="IPR011761">
    <property type="entry name" value="ATP-grasp"/>
</dbReference>
<dbReference type="Gene3D" id="3.30.470.20">
    <property type="entry name" value="ATP-grasp fold, B domain"/>
    <property type="match status" value="1"/>
</dbReference>
<evidence type="ECO:0000256" key="2">
    <source>
        <dbReference type="ARBA" id="ARBA00022741"/>
    </source>
</evidence>
<sequence length="385" mass="41464">MTRHVLLLNSDKPEVLRALTRRSDVRVRVLTRERYVSFHEGLETAVVENFEDLTQVGTAAYELAASGPVDHVVAATEKSIVAASLIRSLLGVPGLSFDQALWTSHKRAMKDRLRTAGLPTADFSQVATVADIPSAAERIGWPVVVKPVFGSGSRSTHRLSSSRNFAVKLRSGALDDLAARGVPVLVEEQLRVLDEYHCDGLVHGGEIVSAAVSRYFDPPLDAPGNLQGSHLVASGSTASQRILELHRKVVRALRLRDGITHLEVFATPDGHVIGEVTTRPAGLGVPRMWEHAFGLNLWEGFLGAVLGEGGGIFNRPHPGRLLAWTHLPDRFGLAEEVTETPGVFEVLSPAENGSPNIEVHFTASDASIADEVNTALHSLADAKAP</sequence>
<dbReference type="InterPro" id="IPR013815">
    <property type="entry name" value="ATP_grasp_subdomain_1"/>
</dbReference>